<comment type="caution">
    <text evidence="8">The sequence shown here is derived from an EMBL/GenBank/DDBJ whole genome shotgun (WGS) entry which is preliminary data.</text>
</comment>
<feature type="compositionally biased region" description="Basic and acidic residues" evidence="6">
    <location>
        <begin position="155"/>
        <end position="176"/>
    </location>
</feature>
<feature type="compositionally biased region" description="Low complexity" evidence="6">
    <location>
        <begin position="563"/>
        <end position="576"/>
    </location>
</feature>
<dbReference type="PANTHER" id="PTHR12506">
    <property type="entry name" value="PROTEIN PHOSPHATASE RELATED"/>
    <property type="match status" value="1"/>
</dbReference>
<dbReference type="Pfam" id="PF00642">
    <property type="entry name" value="zf-CCCH"/>
    <property type="match status" value="5"/>
</dbReference>
<dbReference type="GO" id="GO:0003677">
    <property type="term" value="F:DNA binding"/>
    <property type="evidence" value="ECO:0007669"/>
    <property type="project" value="UniProtKB-KW"/>
</dbReference>
<accession>A0A7J0GAV5</accession>
<evidence type="ECO:0000313" key="9">
    <source>
        <dbReference type="Proteomes" id="UP000585474"/>
    </source>
</evidence>
<dbReference type="Proteomes" id="UP000585474">
    <property type="component" value="Unassembled WGS sequence"/>
</dbReference>
<dbReference type="SMART" id="SM00356">
    <property type="entry name" value="ZnF_C3H1"/>
    <property type="match status" value="5"/>
</dbReference>
<keyword evidence="2 5" id="KW-0863">Zinc-finger</keyword>
<evidence type="ECO:0000256" key="5">
    <source>
        <dbReference type="PROSITE-ProRule" id="PRU00723"/>
    </source>
</evidence>
<feature type="region of interest" description="Disordered" evidence="6">
    <location>
        <begin position="140"/>
        <end position="201"/>
    </location>
</feature>
<feature type="region of interest" description="Disordered" evidence="6">
    <location>
        <begin position="563"/>
        <end position="588"/>
    </location>
</feature>
<feature type="zinc finger region" description="C3H1-type" evidence="5">
    <location>
        <begin position="204"/>
        <end position="232"/>
    </location>
</feature>
<feature type="region of interest" description="Disordered" evidence="6">
    <location>
        <begin position="1"/>
        <end position="24"/>
    </location>
</feature>
<sequence length="588" mass="65268">MEGSEENHVPKPYTAEEKLTPKQHHQQLGLGLGLVLQLGLDSGLDLGLQPSPSLDADPNLDQKVASEDVRTDKIVIDRELESLESIKLEREIMRLVMDTFSDEGIVEFPNPPEINEEFPNLVLEEKEKVIEIEGAESEAIEKGIDRELDVEEQDRDAKGDSDGGDSRNESEKDDRSGNGNVGGETGSVEDSKAGNFGRYQYPRRPDAEDCSHFMRTGMCKFRSSCKFNHPPRRKNQLYWVVINSWFYGVMFLILLKAAKEDAKEKEENPERPGQTECKYYSRSGGCKFGKACRYNHSIRKTPVAPIVEVNFLGLPIRPVVGCLSLVVSLYFGAVFHYPDRVKNSLQGEKECPFYMRNGSCKYGSNCRFNHPDPTAVGGGNAHSGYGNGGHVSQAASKSTVSPWSPPRALNETGTFAPPMFSPTQGIPSSNPEWNGYQWHGNDNVYPTIPDRRLPTPPAFARNSPAETNFYTHHIQQMPSDEYPERPGQPECSYFMKTGACKYKSGCKFDHPKNRITKIAPCALNDKGLPIRPDQNVCSNYTRYGICKFGPACKFSHPVNYGDSASSPVSAPVEPSSFGNSTAVADGWE</sequence>
<dbReference type="PANTHER" id="PTHR12506:SF20">
    <property type="entry name" value="ZINC FINGER CCCH DOMAIN-CONTAINING PROTEIN 67"/>
    <property type="match status" value="1"/>
</dbReference>
<dbReference type="SUPFAM" id="SSF90229">
    <property type="entry name" value="CCCH zinc finger"/>
    <property type="match status" value="5"/>
</dbReference>
<dbReference type="Gene3D" id="4.10.1000.10">
    <property type="entry name" value="Zinc finger, CCCH-type"/>
    <property type="match status" value="3"/>
</dbReference>
<dbReference type="Gene3D" id="2.30.30.1190">
    <property type="match status" value="1"/>
</dbReference>
<feature type="domain" description="C3H1-type" evidence="7">
    <location>
        <begin position="485"/>
        <end position="513"/>
    </location>
</feature>
<feature type="zinc finger region" description="C3H1-type" evidence="5">
    <location>
        <begin position="345"/>
        <end position="373"/>
    </location>
</feature>
<feature type="zinc finger region" description="C3H1-type" evidence="5">
    <location>
        <begin position="271"/>
        <end position="299"/>
    </location>
</feature>
<evidence type="ECO:0000256" key="1">
    <source>
        <dbReference type="ARBA" id="ARBA00022723"/>
    </source>
</evidence>
<dbReference type="InterPro" id="IPR050974">
    <property type="entry name" value="Plant_ZF_CCCH"/>
</dbReference>
<keyword evidence="4" id="KW-0238">DNA-binding</keyword>
<dbReference type="AlphaFoldDB" id="A0A7J0GAV5"/>
<feature type="zinc finger region" description="C3H1-type" evidence="5">
    <location>
        <begin position="485"/>
        <end position="513"/>
    </location>
</feature>
<reference evidence="8 9" key="1">
    <citation type="submission" date="2019-07" db="EMBL/GenBank/DDBJ databases">
        <title>De Novo Assembly of kiwifruit Actinidia rufa.</title>
        <authorList>
            <person name="Sugita-Konishi S."/>
            <person name="Sato K."/>
            <person name="Mori E."/>
            <person name="Abe Y."/>
            <person name="Kisaki G."/>
            <person name="Hamano K."/>
            <person name="Suezawa K."/>
            <person name="Otani M."/>
            <person name="Fukuda T."/>
            <person name="Manabe T."/>
            <person name="Gomi K."/>
            <person name="Tabuchi M."/>
            <person name="Akimitsu K."/>
            <person name="Kataoka I."/>
        </authorList>
    </citation>
    <scope>NUCLEOTIDE SEQUENCE [LARGE SCALE GENOMIC DNA]</scope>
    <source>
        <strain evidence="9">cv. Fuchu</strain>
    </source>
</reference>
<gene>
    <name evidence="8" type="ORF">Acr_19g0008090</name>
</gene>
<dbReference type="OrthoDB" id="411372at2759"/>
<feature type="compositionally biased region" description="Basic and acidic residues" evidence="6">
    <location>
        <begin position="1"/>
        <end position="20"/>
    </location>
</feature>
<dbReference type="InterPro" id="IPR036855">
    <property type="entry name" value="Znf_CCCH_sf"/>
</dbReference>
<feature type="zinc finger region" description="C3H1-type" evidence="5">
    <location>
        <begin position="531"/>
        <end position="559"/>
    </location>
</feature>
<proteinExistence type="predicted"/>
<evidence type="ECO:0000256" key="3">
    <source>
        <dbReference type="ARBA" id="ARBA00022833"/>
    </source>
</evidence>
<feature type="domain" description="C3H1-type" evidence="7">
    <location>
        <begin position="271"/>
        <end position="299"/>
    </location>
</feature>
<protein>
    <submittedName>
        <fullName evidence="8">Zinc finger C-x8-C-x5-C-x3-H type family protein</fullName>
    </submittedName>
</protein>
<evidence type="ECO:0000259" key="7">
    <source>
        <dbReference type="PROSITE" id="PS50103"/>
    </source>
</evidence>
<keyword evidence="3 5" id="KW-0862">Zinc</keyword>
<evidence type="ECO:0000256" key="4">
    <source>
        <dbReference type="ARBA" id="ARBA00023125"/>
    </source>
</evidence>
<organism evidence="8 9">
    <name type="scientific">Actinidia rufa</name>
    <dbReference type="NCBI Taxonomy" id="165716"/>
    <lineage>
        <taxon>Eukaryota</taxon>
        <taxon>Viridiplantae</taxon>
        <taxon>Streptophyta</taxon>
        <taxon>Embryophyta</taxon>
        <taxon>Tracheophyta</taxon>
        <taxon>Spermatophyta</taxon>
        <taxon>Magnoliopsida</taxon>
        <taxon>eudicotyledons</taxon>
        <taxon>Gunneridae</taxon>
        <taxon>Pentapetalae</taxon>
        <taxon>asterids</taxon>
        <taxon>Ericales</taxon>
        <taxon>Actinidiaceae</taxon>
        <taxon>Actinidia</taxon>
    </lineage>
</organism>
<dbReference type="GO" id="GO:0008270">
    <property type="term" value="F:zinc ion binding"/>
    <property type="evidence" value="ECO:0007669"/>
    <property type="project" value="UniProtKB-KW"/>
</dbReference>
<evidence type="ECO:0000256" key="2">
    <source>
        <dbReference type="ARBA" id="ARBA00022771"/>
    </source>
</evidence>
<name>A0A7J0GAV5_9ERIC</name>
<evidence type="ECO:0000313" key="8">
    <source>
        <dbReference type="EMBL" id="GFZ07872.1"/>
    </source>
</evidence>
<feature type="domain" description="C3H1-type" evidence="7">
    <location>
        <begin position="531"/>
        <end position="559"/>
    </location>
</feature>
<feature type="domain" description="C3H1-type" evidence="7">
    <location>
        <begin position="345"/>
        <end position="373"/>
    </location>
</feature>
<dbReference type="EMBL" id="BJWL01000019">
    <property type="protein sequence ID" value="GFZ07872.1"/>
    <property type="molecule type" value="Genomic_DNA"/>
</dbReference>
<dbReference type="GO" id="GO:0003729">
    <property type="term" value="F:mRNA binding"/>
    <property type="evidence" value="ECO:0007669"/>
    <property type="project" value="TreeGrafter"/>
</dbReference>
<evidence type="ECO:0000256" key="6">
    <source>
        <dbReference type="SAM" id="MobiDB-lite"/>
    </source>
</evidence>
<dbReference type="PROSITE" id="PS50103">
    <property type="entry name" value="ZF_C3H1"/>
    <property type="match status" value="5"/>
</dbReference>
<dbReference type="InterPro" id="IPR000571">
    <property type="entry name" value="Znf_CCCH"/>
</dbReference>
<keyword evidence="1 5" id="KW-0479">Metal-binding</keyword>
<keyword evidence="9" id="KW-1185">Reference proteome</keyword>
<feature type="domain" description="C3H1-type" evidence="7">
    <location>
        <begin position="204"/>
        <end position="232"/>
    </location>
</feature>